<evidence type="ECO:0000256" key="12">
    <source>
        <dbReference type="ARBA" id="ARBA00023136"/>
    </source>
</evidence>
<feature type="region of interest" description="Disordered" evidence="17">
    <location>
        <begin position="250"/>
        <end position="276"/>
    </location>
</feature>
<protein>
    <recommendedName>
        <fullName evidence="14">START domain-containing protein 10</fullName>
    </recommendedName>
    <alternativeName>
        <fullName evidence="15">PCTP-like protein</fullName>
    </alternativeName>
    <alternativeName>
        <fullName evidence="16">StAR-related lipid transfer protein 10</fullName>
    </alternativeName>
</protein>
<dbReference type="RefSeq" id="XP_030836615.1">
    <property type="nucleotide sequence ID" value="XM_030980755.1"/>
</dbReference>
<evidence type="ECO:0000256" key="6">
    <source>
        <dbReference type="ARBA" id="ARBA00022553"/>
    </source>
</evidence>
<dbReference type="InterPro" id="IPR041951">
    <property type="entry name" value="STARD10_START"/>
</dbReference>
<dbReference type="GO" id="GO:0016020">
    <property type="term" value="C:membrane"/>
    <property type="evidence" value="ECO:0007669"/>
    <property type="project" value="UniProtKB-SubCell"/>
</dbReference>
<reference evidence="20" key="1">
    <citation type="submission" date="2015-02" db="EMBL/GenBank/DDBJ databases">
        <title>Genome sequencing for Strongylocentrotus purpuratus.</title>
        <authorList>
            <person name="Murali S."/>
            <person name="Liu Y."/>
            <person name="Vee V."/>
            <person name="English A."/>
            <person name="Wang M."/>
            <person name="Skinner E."/>
            <person name="Han Y."/>
            <person name="Muzny D.M."/>
            <person name="Worley K.C."/>
            <person name="Gibbs R.A."/>
        </authorList>
    </citation>
    <scope>NUCLEOTIDE SEQUENCE</scope>
</reference>
<keyword evidence="5" id="KW-0963">Cytoplasm</keyword>
<dbReference type="KEGG" id="spu:579851"/>
<keyword evidence="12" id="KW-0472">Membrane</keyword>
<dbReference type="PANTHER" id="PTHR19308">
    <property type="entry name" value="PHOSPHATIDYLCHOLINE TRANSFER PROTEIN"/>
    <property type="match status" value="1"/>
</dbReference>
<keyword evidence="6" id="KW-0597">Phosphoprotein</keyword>
<keyword evidence="10" id="KW-0969">Cilium</keyword>
<dbReference type="OrthoDB" id="5403181at2759"/>
<dbReference type="SUPFAM" id="SSF55961">
    <property type="entry name" value="Bet v1-like"/>
    <property type="match status" value="1"/>
</dbReference>
<dbReference type="GO" id="GO:0005829">
    <property type="term" value="C:cytosol"/>
    <property type="evidence" value="ECO:0007669"/>
    <property type="project" value="UniProtKB-ARBA"/>
</dbReference>
<keyword evidence="13" id="KW-0966">Cell projection</keyword>
<dbReference type="GO" id="GO:0006869">
    <property type="term" value="P:lipid transport"/>
    <property type="evidence" value="ECO:0007669"/>
    <property type="project" value="UniProtKB-KW"/>
</dbReference>
<reference evidence="19" key="2">
    <citation type="submission" date="2021-01" db="UniProtKB">
        <authorList>
            <consortium name="EnsemblMetazoa"/>
        </authorList>
    </citation>
    <scope>IDENTIFICATION</scope>
</reference>
<name>A0A7M7NHZ2_STRPU</name>
<evidence type="ECO:0000256" key="13">
    <source>
        <dbReference type="ARBA" id="ARBA00023273"/>
    </source>
</evidence>
<dbReference type="SMART" id="SM00234">
    <property type="entry name" value="START"/>
    <property type="match status" value="1"/>
</dbReference>
<keyword evidence="11" id="KW-0446">Lipid-binding</keyword>
<evidence type="ECO:0000256" key="2">
    <source>
        <dbReference type="ARBA" id="ARBA00004370"/>
    </source>
</evidence>
<dbReference type="Proteomes" id="UP000007110">
    <property type="component" value="Unassembled WGS sequence"/>
</dbReference>
<evidence type="ECO:0000313" key="20">
    <source>
        <dbReference type="Proteomes" id="UP000007110"/>
    </source>
</evidence>
<keyword evidence="20" id="KW-1185">Reference proteome</keyword>
<dbReference type="FunCoup" id="A0A7M7NHZ2">
    <property type="interactions" value="35"/>
</dbReference>
<sequence>MEVGVVCIPDDEDLNRFRRLVDTTDGWTVRYNKNNIKVWVQNISEKEAASTRIRMLKTVNVMNDVSAPLAYDVLHDPEYRKEWDKHMIEGKEICMLNPNNDISYYSLKCPTPMKNRDFVTQRTWLETDREYLIFNHSVFHKDLPPKKGLIRGESILTGYLVRPKGKNSCELFYVTQSDPKGSVPKWAVNKVAQIVAPSVMKTLHKACLRYPKWKSTHNPGFKPWLYPEQAMGYLPRLNMEDLLAKQEYQSDDSLDETGMKEEDFNDSNLLAEDKVL</sequence>
<dbReference type="CTD" id="10809"/>
<evidence type="ECO:0000256" key="14">
    <source>
        <dbReference type="ARBA" id="ARBA00070345"/>
    </source>
</evidence>
<keyword evidence="8" id="KW-0007">Acetylation</keyword>
<organism evidence="19 20">
    <name type="scientific">Strongylocentrotus purpuratus</name>
    <name type="common">Purple sea urchin</name>
    <dbReference type="NCBI Taxonomy" id="7668"/>
    <lineage>
        <taxon>Eukaryota</taxon>
        <taxon>Metazoa</taxon>
        <taxon>Echinodermata</taxon>
        <taxon>Eleutherozoa</taxon>
        <taxon>Echinozoa</taxon>
        <taxon>Echinoidea</taxon>
        <taxon>Euechinoidea</taxon>
        <taxon>Echinacea</taxon>
        <taxon>Camarodonta</taxon>
        <taxon>Echinidea</taxon>
        <taxon>Strongylocentrotidae</taxon>
        <taxon>Strongylocentrotus</taxon>
    </lineage>
</organism>
<dbReference type="OMA" id="CRMECKD"/>
<keyword evidence="9" id="KW-0445">Lipid transport</keyword>
<accession>A0A7M7NHZ2</accession>
<comment type="subcellular location">
    <subcellularLocation>
        <location evidence="1">Cell projection</location>
        <location evidence="1">Cilium</location>
        <location evidence="1">Flagellum</location>
    </subcellularLocation>
    <subcellularLocation>
        <location evidence="3">Cytoplasm</location>
    </subcellularLocation>
    <subcellularLocation>
        <location evidence="2">Membrane</location>
    </subcellularLocation>
</comment>
<dbReference type="FunFam" id="3.30.530.20:FF:000008">
    <property type="entry name" value="START domain containing 10"/>
    <property type="match status" value="1"/>
</dbReference>
<dbReference type="GO" id="GO:0031514">
    <property type="term" value="C:motile cilium"/>
    <property type="evidence" value="ECO:0007669"/>
    <property type="project" value="UniProtKB-SubCell"/>
</dbReference>
<dbReference type="RefSeq" id="XP_030836616.1">
    <property type="nucleotide sequence ID" value="XM_030980756.1"/>
</dbReference>
<evidence type="ECO:0000256" key="4">
    <source>
        <dbReference type="ARBA" id="ARBA00022448"/>
    </source>
</evidence>
<dbReference type="InterPro" id="IPR023393">
    <property type="entry name" value="START-like_dom_sf"/>
</dbReference>
<keyword evidence="7" id="KW-0282">Flagellum</keyword>
<evidence type="ECO:0000256" key="17">
    <source>
        <dbReference type="SAM" id="MobiDB-lite"/>
    </source>
</evidence>
<dbReference type="Gene3D" id="3.30.530.20">
    <property type="match status" value="1"/>
</dbReference>
<evidence type="ECO:0000256" key="15">
    <source>
        <dbReference type="ARBA" id="ARBA00076937"/>
    </source>
</evidence>
<dbReference type="AlphaFoldDB" id="A0A7M7NHZ2"/>
<dbReference type="CDD" id="cd08871">
    <property type="entry name" value="START_STARD10-like"/>
    <property type="match status" value="1"/>
</dbReference>
<evidence type="ECO:0000256" key="5">
    <source>
        <dbReference type="ARBA" id="ARBA00022490"/>
    </source>
</evidence>
<dbReference type="EnsemblMetazoa" id="XM_030980756">
    <property type="protein sequence ID" value="XP_030836616"/>
    <property type="gene ID" value="LOC579851"/>
</dbReference>
<evidence type="ECO:0000256" key="16">
    <source>
        <dbReference type="ARBA" id="ARBA00080073"/>
    </source>
</evidence>
<evidence type="ECO:0000256" key="1">
    <source>
        <dbReference type="ARBA" id="ARBA00004230"/>
    </source>
</evidence>
<dbReference type="EnsemblMetazoa" id="XM_030980755">
    <property type="protein sequence ID" value="XP_030836615"/>
    <property type="gene ID" value="LOC579851"/>
</dbReference>
<dbReference type="InterPro" id="IPR051213">
    <property type="entry name" value="START_lipid_transfer"/>
</dbReference>
<dbReference type="InterPro" id="IPR002913">
    <property type="entry name" value="START_lipid-bd_dom"/>
</dbReference>
<evidence type="ECO:0000259" key="18">
    <source>
        <dbReference type="PROSITE" id="PS50848"/>
    </source>
</evidence>
<dbReference type="GO" id="GO:0008289">
    <property type="term" value="F:lipid binding"/>
    <property type="evidence" value="ECO:0007669"/>
    <property type="project" value="UniProtKB-KW"/>
</dbReference>
<evidence type="ECO:0000256" key="7">
    <source>
        <dbReference type="ARBA" id="ARBA00022846"/>
    </source>
</evidence>
<keyword evidence="4" id="KW-0813">Transport</keyword>
<dbReference type="InParanoid" id="A0A7M7NHZ2"/>
<feature type="domain" description="START" evidence="18">
    <location>
        <begin position="25"/>
        <end position="212"/>
    </location>
</feature>
<evidence type="ECO:0000313" key="19">
    <source>
        <dbReference type="EnsemblMetazoa" id="XP_030836616"/>
    </source>
</evidence>
<evidence type="ECO:0000256" key="3">
    <source>
        <dbReference type="ARBA" id="ARBA00004496"/>
    </source>
</evidence>
<evidence type="ECO:0000256" key="9">
    <source>
        <dbReference type="ARBA" id="ARBA00023055"/>
    </source>
</evidence>
<evidence type="ECO:0000256" key="11">
    <source>
        <dbReference type="ARBA" id="ARBA00023121"/>
    </source>
</evidence>
<evidence type="ECO:0000256" key="10">
    <source>
        <dbReference type="ARBA" id="ARBA00023069"/>
    </source>
</evidence>
<dbReference type="Pfam" id="PF01852">
    <property type="entry name" value="START"/>
    <property type="match status" value="1"/>
</dbReference>
<evidence type="ECO:0000256" key="8">
    <source>
        <dbReference type="ARBA" id="ARBA00022990"/>
    </source>
</evidence>
<dbReference type="GeneID" id="579851"/>
<dbReference type="PANTHER" id="PTHR19308:SF14">
    <property type="entry name" value="START DOMAIN-CONTAINING PROTEIN"/>
    <property type="match status" value="1"/>
</dbReference>
<dbReference type="PROSITE" id="PS50848">
    <property type="entry name" value="START"/>
    <property type="match status" value="1"/>
</dbReference>
<proteinExistence type="predicted"/>